<sequence>MRILKNFYGSTTAPRNLWENVDKSLRDLGAVSIQGDACFWIWFVDNEAYNPVTDPEHFKLRPLGFMAGHVDDFHRAGDVKDSRWTQIKAAIDKQYRWGTAKQNSYRHAGTDLSMQKDAKFGRCLVVDQQFYIEMLQDVDVHPTRFSNGSSTMTPKEIAACRTSLGALQWLAVQSQPLITARCNLLITELSTDPKIQIAQELQEMIRELRKEGSTLKFFKLPGVRRWTDLCVVGLGDQAHNNRPRGGSTGGMTVFLSGPNALKGVPTPMCLVAWRSWKLKRVAIGTNDAEMQAIVETEDVVYRTRLLWAGMHGTGSIFKGRDLLSLADSQGMLHFAQETGDVDAAGIVDALTRMLEYHSWIDYIFGLKRSPEVQELLSDQWYKPGWDKIGESEVNWSVKDWEQWTNQEWEAWWSTRKEWSDEEWEQWYQDQNDWRRSWWDDKSEEWADKTWGGYGAGYAPPPPPP</sequence>
<organism evidence="1 2">
    <name type="scientific">Durusdinium trenchii</name>
    <dbReference type="NCBI Taxonomy" id="1381693"/>
    <lineage>
        <taxon>Eukaryota</taxon>
        <taxon>Sar</taxon>
        <taxon>Alveolata</taxon>
        <taxon>Dinophyceae</taxon>
        <taxon>Suessiales</taxon>
        <taxon>Symbiodiniaceae</taxon>
        <taxon>Durusdinium</taxon>
    </lineage>
</organism>
<keyword evidence="2" id="KW-1185">Reference proteome</keyword>
<name>A0ABP0KGA9_9DINO</name>
<accession>A0ABP0KGA9</accession>
<comment type="caution">
    <text evidence="1">The sequence shown here is derived from an EMBL/GenBank/DDBJ whole genome shotgun (WGS) entry which is preliminary data.</text>
</comment>
<reference evidence="1 2" key="1">
    <citation type="submission" date="2024-02" db="EMBL/GenBank/DDBJ databases">
        <authorList>
            <person name="Chen Y."/>
            <person name="Shah S."/>
            <person name="Dougan E. K."/>
            <person name="Thang M."/>
            <person name="Chan C."/>
        </authorList>
    </citation>
    <scope>NUCLEOTIDE SEQUENCE [LARGE SCALE GENOMIC DNA]</scope>
</reference>
<protein>
    <submittedName>
        <fullName evidence="1">Uncharacterized protein</fullName>
    </submittedName>
</protein>
<gene>
    <name evidence="1" type="ORF">CCMP2556_LOCUS15843</name>
</gene>
<proteinExistence type="predicted"/>
<dbReference type="Proteomes" id="UP001642484">
    <property type="component" value="Unassembled WGS sequence"/>
</dbReference>
<evidence type="ECO:0000313" key="2">
    <source>
        <dbReference type="Proteomes" id="UP001642484"/>
    </source>
</evidence>
<evidence type="ECO:0000313" key="1">
    <source>
        <dbReference type="EMBL" id="CAK9024999.1"/>
    </source>
</evidence>
<dbReference type="EMBL" id="CAXAMN010008413">
    <property type="protein sequence ID" value="CAK9024999.1"/>
    <property type="molecule type" value="Genomic_DNA"/>
</dbReference>